<proteinExistence type="inferred from homology"/>
<evidence type="ECO:0000256" key="4">
    <source>
        <dbReference type="SAM" id="MobiDB-lite"/>
    </source>
</evidence>
<sequence length="421" mass="46619">MSTPAESPSEHCEGERESLPSTHHPSAPSHELFDISTTVDPSYVISLIRKLLPTEVKDEGISGGQETEELKTASVSASENGEGMWANNENEAADMDDNFDKVDKFQGLDVRLCCESTKKGSSAGEEAWEEYGCILWDLAASKTHAEFMVQNLILEVLFSTLVVSKSARITLYAIIFIILDQTNMIMETAPKFSTLKQSVGLFLAALQSKQEVAVILQPPLMKLGLPCLMVDLLSFEMGKLREERLPERYSVLDLILQTFEALSVIDESSQEICASKRLFLLLIDLIKLPEKVEVADSCVTAAVLLANILTDAADLALEIFQEARSALWSIIARLLTQVQEIELSPSQLHQYVSVITSETEVIEEELLDHQSNDSNEECGSSAAKLAARNVAVSLQVYECFHPELKIKNLKQIHIWLVISTC</sequence>
<keyword evidence="2" id="KW-0539">Nucleus</keyword>
<reference evidence="5" key="1">
    <citation type="journal article" date="2007" name="Sex. Plant Reprod.">
        <title>Physical size of the S locus region defined by genetic recombination and genome sequencing in Ipomoea trifida, Convolvulaceae.</title>
        <authorList>
            <person name="Rahman M.H."/>
            <person name="Tsuchiya T."/>
            <person name="Suwabe K."/>
            <person name="Kohori J."/>
            <person name="Tomita R.N."/>
            <person name="Kagaya Y."/>
            <person name="Kobayashi I."/>
            <person name="Kakeda K."/>
            <person name="Kowyama Y."/>
        </authorList>
    </citation>
    <scope>NUCLEOTIDE SEQUENCE</scope>
</reference>
<dbReference type="EMBL" id="AB263748">
    <property type="protein sequence ID" value="BAF36319.1"/>
    <property type="molecule type" value="Genomic_DNA"/>
</dbReference>
<dbReference type="PANTHER" id="PTHR23424:SF23">
    <property type="entry name" value="PROTEIN SAAL1"/>
    <property type="match status" value="1"/>
</dbReference>
<name>A0A914_IPOTF</name>
<dbReference type="GO" id="GO:0005634">
    <property type="term" value="C:nucleus"/>
    <property type="evidence" value="ECO:0007669"/>
    <property type="project" value="UniProtKB-SubCell"/>
</dbReference>
<organism evidence="5">
    <name type="scientific">Ipomoea trifida</name>
    <name type="common">Morning glory</name>
    <dbReference type="NCBI Taxonomy" id="35884"/>
    <lineage>
        <taxon>Eukaryota</taxon>
        <taxon>Viridiplantae</taxon>
        <taxon>Streptophyta</taxon>
        <taxon>Embryophyta</taxon>
        <taxon>Tracheophyta</taxon>
        <taxon>Spermatophyta</taxon>
        <taxon>Magnoliopsida</taxon>
        <taxon>eudicotyledons</taxon>
        <taxon>Gunneridae</taxon>
        <taxon>Pentapetalae</taxon>
        <taxon>asterids</taxon>
        <taxon>lamiids</taxon>
        <taxon>Solanales</taxon>
        <taxon>Convolvulaceae</taxon>
        <taxon>Ipomoeeae</taxon>
        <taxon>Ipomoea</taxon>
    </lineage>
</organism>
<comment type="similarity">
    <text evidence="3">Belongs to the SAAL1 family.</text>
</comment>
<dbReference type="InterPro" id="IPR052464">
    <property type="entry name" value="Synovial_Prolif_Regulator"/>
</dbReference>
<dbReference type="AlphaFoldDB" id="A0A914"/>
<evidence type="ECO:0000256" key="3">
    <source>
        <dbReference type="ARBA" id="ARBA00038401"/>
    </source>
</evidence>
<comment type="subcellular location">
    <subcellularLocation>
        <location evidence="1">Nucleus</location>
    </subcellularLocation>
</comment>
<accession>A0A914</accession>
<evidence type="ECO:0000256" key="1">
    <source>
        <dbReference type="ARBA" id="ARBA00004123"/>
    </source>
</evidence>
<feature type="region of interest" description="Disordered" evidence="4">
    <location>
        <begin position="59"/>
        <end position="83"/>
    </location>
</feature>
<dbReference type="PANTHER" id="PTHR23424">
    <property type="entry name" value="SERUM AMYLOID A"/>
    <property type="match status" value="1"/>
</dbReference>
<protein>
    <submittedName>
        <fullName evidence="5">Uncharacterized protein</fullName>
    </submittedName>
</protein>
<feature type="compositionally biased region" description="Basic and acidic residues" evidence="4">
    <location>
        <begin position="8"/>
        <end position="18"/>
    </location>
</feature>
<evidence type="ECO:0000313" key="5">
    <source>
        <dbReference type="EMBL" id="BAF36319.1"/>
    </source>
</evidence>
<evidence type="ECO:0000256" key="2">
    <source>
        <dbReference type="ARBA" id="ARBA00023242"/>
    </source>
</evidence>
<feature type="region of interest" description="Disordered" evidence="4">
    <location>
        <begin position="1"/>
        <end position="33"/>
    </location>
</feature>